<evidence type="ECO:0000313" key="3">
    <source>
        <dbReference type="Proteomes" id="UP000075840"/>
    </source>
</evidence>
<name>A0A182HLU9_ANOAR</name>
<keyword evidence="3" id="KW-1185">Reference proteome</keyword>
<dbReference type="VEuPathDB" id="VectorBase:AARA21_012826"/>
<protein>
    <recommendedName>
        <fullName evidence="4">Transposase domain-containing protein</fullName>
    </recommendedName>
</protein>
<dbReference type="PANTHER" id="PTHR33053:SF9">
    <property type="entry name" value="AGAP000105-PA"/>
    <property type="match status" value="1"/>
</dbReference>
<accession>A0A182HLU9</accession>
<proteinExistence type="predicted"/>
<reference evidence="2" key="1">
    <citation type="submission" date="2022-08" db="UniProtKB">
        <authorList>
            <consortium name="EnsemblMetazoa"/>
        </authorList>
    </citation>
    <scope>IDENTIFICATION</scope>
    <source>
        <strain evidence="2">Dongola</strain>
    </source>
</reference>
<dbReference type="PANTHER" id="PTHR33053">
    <property type="entry name" value="PROTEIN, PUTATIVE-RELATED"/>
    <property type="match status" value="1"/>
</dbReference>
<feature type="compositionally biased region" description="Acidic residues" evidence="1">
    <location>
        <begin position="18"/>
        <end position="57"/>
    </location>
</feature>
<sequence>ASLTADETLPESVPQESQESDESIPVDAHEADEESDDKADSFNEDDPFSDINDDSDWSDDEGLNIRNVQFQEKLRHWALSSNISHYAVGSLLSLLKEETKFKLPKDPRTLLKTPTATSIDIKNIAGGQFWYNGVANCLKSYFTTMQPGPSTLWLDFSMDGLPIHNSGPTQLWPILMRVTDLPQAPVFVVALFCGKTKPASAEDYLRQLVAELNRLQSAGVTLGGKKVTIRVRAIIADTPARAFIKGAIAHTGYDSCLKCTEHTVYDRSTHRMHFSGVDAPKRTAKNFKAG</sequence>
<feature type="region of interest" description="Disordered" evidence="1">
    <location>
        <begin position="1"/>
        <end position="57"/>
    </location>
</feature>
<evidence type="ECO:0008006" key="4">
    <source>
        <dbReference type="Google" id="ProtNLM"/>
    </source>
</evidence>
<dbReference type="EnsemblMetazoa" id="AARA002231-RA">
    <property type="protein sequence ID" value="AARA002231-PA"/>
    <property type="gene ID" value="AARA002231"/>
</dbReference>
<dbReference type="AlphaFoldDB" id="A0A182HLU9"/>
<dbReference type="EMBL" id="APCN01008898">
    <property type="status" value="NOT_ANNOTATED_CDS"/>
    <property type="molecule type" value="Genomic_DNA"/>
</dbReference>
<dbReference type="VEuPathDB" id="VectorBase:AARA002231"/>
<dbReference type="Proteomes" id="UP000075840">
    <property type="component" value="Unassembled WGS sequence"/>
</dbReference>
<organism evidence="2 3">
    <name type="scientific">Anopheles arabiensis</name>
    <name type="common">Mosquito</name>
    <dbReference type="NCBI Taxonomy" id="7173"/>
    <lineage>
        <taxon>Eukaryota</taxon>
        <taxon>Metazoa</taxon>
        <taxon>Ecdysozoa</taxon>
        <taxon>Arthropoda</taxon>
        <taxon>Hexapoda</taxon>
        <taxon>Insecta</taxon>
        <taxon>Pterygota</taxon>
        <taxon>Neoptera</taxon>
        <taxon>Endopterygota</taxon>
        <taxon>Diptera</taxon>
        <taxon>Nematocera</taxon>
        <taxon>Culicoidea</taxon>
        <taxon>Culicidae</taxon>
        <taxon>Anophelinae</taxon>
        <taxon>Anopheles</taxon>
    </lineage>
</organism>
<evidence type="ECO:0000256" key="1">
    <source>
        <dbReference type="SAM" id="MobiDB-lite"/>
    </source>
</evidence>
<evidence type="ECO:0000313" key="2">
    <source>
        <dbReference type="EnsemblMetazoa" id="AARA002231-PA"/>
    </source>
</evidence>